<evidence type="ECO:0000256" key="10">
    <source>
        <dbReference type="SAM" id="Phobius"/>
    </source>
</evidence>
<keyword evidence="3 8" id="KW-0349">Heme</keyword>
<keyword evidence="12" id="KW-1185">Reference proteome</keyword>
<dbReference type="GO" id="GO:0016705">
    <property type="term" value="F:oxidoreductase activity, acting on paired donors, with incorporation or reduction of molecular oxygen"/>
    <property type="evidence" value="ECO:0007669"/>
    <property type="project" value="InterPro"/>
</dbReference>
<evidence type="ECO:0000256" key="1">
    <source>
        <dbReference type="ARBA" id="ARBA00001971"/>
    </source>
</evidence>
<dbReference type="GO" id="GO:0020037">
    <property type="term" value="F:heme binding"/>
    <property type="evidence" value="ECO:0007669"/>
    <property type="project" value="InterPro"/>
</dbReference>
<dbReference type="Proteomes" id="UP000315522">
    <property type="component" value="Unassembled WGS sequence"/>
</dbReference>
<feature type="transmembrane region" description="Helical" evidence="10">
    <location>
        <begin position="20"/>
        <end position="41"/>
    </location>
</feature>
<evidence type="ECO:0000256" key="6">
    <source>
        <dbReference type="ARBA" id="ARBA00023004"/>
    </source>
</evidence>
<dbReference type="SUPFAM" id="SSF48264">
    <property type="entry name" value="Cytochrome P450"/>
    <property type="match status" value="1"/>
</dbReference>
<feature type="binding site" description="axial binding residue" evidence="8">
    <location>
        <position position="473"/>
    </location>
    <ligand>
        <name>heme</name>
        <dbReference type="ChEBI" id="CHEBI:30413"/>
    </ligand>
    <ligandPart>
        <name>Fe</name>
        <dbReference type="ChEBI" id="CHEBI:18248"/>
    </ligandPart>
</feature>
<organism evidence="11 12">
    <name type="scientific">Lachnellula willkommii</name>
    <dbReference type="NCBI Taxonomy" id="215461"/>
    <lineage>
        <taxon>Eukaryota</taxon>
        <taxon>Fungi</taxon>
        <taxon>Dikarya</taxon>
        <taxon>Ascomycota</taxon>
        <taxon>Pezizomycotina</taxon>
        <taxon>Leotiomycetes</taxon>
        <taxon>Helotiales</taxon>
        <taxon>Lachnaceae</taxon>
        <taxon>Lachnellula</taxon>
    </lineage>
</organism>
<comment type="caution">
    <text evidence="11">The sequence shown here is derived from an EMBL/GenBank/DDBJ whole genome shotgun (WGS) entry which is preliminary data.</text>
</comment>
<proteinExistence type="inferred from homology"/>
<dbReference type="PANTHER" id="PTHR24305">
    <property type="entry name" value="CYTOCHROME P450"/>
    <property type="match status" value="1"/>
</dbReference>
<comment type="cofactor">
    <cofactor evidence="1 8">
        <name>heme</name>
        <dbReference type="ChEBI" id="CHEBI:30413"/>
    </cofactor>
</comment>
<evidence type="ECO:0000256" key="9">
    <source>
        <dbReference type="RuleBase" id="RU000461"/>
    </source>
</evidence>
<dbReference type="AlphaFoldDB" id="A0A559MN04"/>
<evidence type="ECO:0000256" key="4">
    <source>
        <dbReference type="ARBA" id="ARBA00022723"/>
    </source>
</evidence>
<dbReference type="InterPro" id="IPR001128">
    <property type="entry name" value="Cyt_P450"/>
</dbReference>
<dbReference type="PRINTS" id="PR00385">
    <property type="entry name" value="P450"/>
</dbReference>
<gene>
    <name evidence="11" type="primary">apf7_3</name>
    <name evidence="11" type="ORF">LAWI1_G001091</name>
</gene>
<dbReference type="PRINTS" id="PR00463">
    <property type="entry name" value="EP450I"/>
</dbReference>
<keyword evidence="7 9" id="KW-0503">Monooxygenase</keyword>
<name>A0A559MN04_9HELO</name>
<keyword evidence="5 9" id="KW-0560">Oxidoreductase</keyword>
<evidence type="ECO:0000256" key="3">
    <source>
        <dbReference type="ARBA" id="ARBA00022617"/>
    </source>
</evidence>
<dbReference type="GO" id="GO:0005506">
    <property type="term" value="F:iron ion binding"/>
    <property type="evidence" value="ECO:0007669"/>
    <property type="project" value="InterPro"/>
</dbReference>
<evidence type="ECO:0000256" key="8">
    <source>
        <dbReference type="PIRSR" id="PIRSR602401-1"/>
    </source>
</evidence>
<dbReference type="InterPro" id="IPR017972">
    <property type="entry name" value="Cyt_P450_CS"/>
</dbReference>
<dbReference type="InterPro" id="IPR036396">
    <property type="entry name" value="Cyt_P450_sf"/>
</dbReference>
<dbReference type="EMBL" id="QGML01000017">
    <property type="protein sequence ID" value="TVY94334.1"/>
    <property type="molecule type" value="Genomic_DNA"/>
</dbReference>
<keyword evidence="10" id="KW-1133">Transmembrane helix</keyword>
<dbReference type="InterPro" id="IPR002401">
    <property type="entry name" value="Cyt_P450_E_grp-I"/>
</dbReference>
<dbReference type="Pfam" id="PF00067">
    <property type="entry name" value="p450"/>
    <property type="match status" value="1"/>
</dbReference>
<keyword evidence="6 8" id="KW-0408">Iron</keyword>
<dbReference type="GO" id="GO:0004497">
    <property type="term" value="F:monooxygenase activity"/>
    <property type="evidence" value="ECO:0007669"/>
    <property type="project" value="UniProtKB-KW"/>
</dbReference>
<dbReference type="Gene3D" id="1.10.630.10">
    <property type="entry name" value="Cytochrome P450"/>
    <property type="match status" value="1"/>
</dbReference>
<keyword evidence="10" id="KW-0812">Transmembrane</keyword>
<comment type="similarity">
    <text evidence="2 9">Belongs to the cytochrome P450 family.</text>
</comment>
<evidence type="ECO:0000313" key="11">
    <source>
        <dbReference type="EMBL" id="TVY94334.1"/>
    </source>
</evidence>
<sequence length="548" mass="62384">MAQNQWSRLFQNQSIAPTVGVTIATTGLFGVVLLAVSIVFYRLVLHPYSKYPGPIISRVSGLPVLYHAWRGDFHHYLYCLHYKYGEKVRYSPNKLSINNVQALNEIYGFNKNVSKPEEFYSAFRVNPHARNVFNTPHKEEHRRKRRIMSKAFSAKALPNYAYFISSKVEELSTKLNGGHAFGVDNSWRTFNMADEFNYLMLDIMGGLCFGEAFGFIAGKGIETMANVHNRAVRIYMTGQEPLLKRLSLDRIFFPHLFKATNALGQYTRFYTQKRIQSNALAVKNDQPVDEEQFDDILGHLINAKDDESGSVYSENELLGEATLLMMAGSDTSTTAINSTLFYLANHPRIVEKLEGELKKCFPRLGDIHPNTAENCKYLRACLDEAMRLCPSVPSSIPRVIGEGGIRVMDEDLPSGMWVSVPHFTIFRNPKYFRQPHEYIPERWIADEDTGYSAEDVKVAQAAFQPFSLGPRHCIARNLALREITFTLARIFYLYEVQPVKNSGRWMGSLPGIDGQNSHFIQEQWDVFTSLEKGPTVKMKLKEGVELLL</sequence>
<dbReference type="PROSITE" id="PS00086">
    <property type="entry name" value="CYTOCHROME_P450"/>
    <property type="match status" value="1"/>
</dbReference>
<dbReference type="InterPro" id="IPR050121">
    <property type="entry name" value="Cytochrome_P450_monoxygenase"/>
</dbReference>
<reference evidence="11 12" key="1">
    <citation type="submission" date="2018-05" db="EMBL/GenBank/DDBJ databases">
        <title>Genome sequencing and assembly of the regulated plant pathogen Lachnellula willkommii and related sister species for the development of diagnostic species identification markers.</title>
        <authorList>
            <person name="Giroux E."/>
            <person name="Bilodeau G."/>
        </authorList>
    </citation>
    <scope>NUCLEOTIDE SEQUENCE [LARGE SCALE GENOMIC DNA]</scope>
    <source>
        <strain evidence="11 12">CBS 172.35</strain>
    </source>
</reference>
<evidence type="ECO:0000313" key="12">
    <source>
        <dbReference type="Proteomes" id="UP000315522"/>
    </source>
</evidence>
<dbReference type="CDD" id="cd11061">
    <property type="entry name" value="CYP67-like"/>
    <property type="match status" value="1"/>
</dbReference>
<keyword evidence="4 8" id="KW-0479">Metal-binding</keyword>
<evidence type="ECO:0000256" key="7">
    <source>
        <dbReference type="ARBA" id="ARBA00023033"/>
    </source>
</evidence>
<evidence type="ECO:0000256" key="2">
    <source>
        <dbReference type="ARBA" id="ARBA00010617"/>
    </source>
</evidence>
<accession>A0A559MN04</accession>
<keyword evidence="10" id="KW-0472">Membrane</keyword>
<evidence type="ECO:0000256" key="5">
    <source>
        <dbReference type="ARBA" id="ARBA00023002"/>
    </source>
</evidence>
<protein>
    <submittedName>
        <fullName evidence="11">Cytochrome P450 monooxygenase</fullName>
    </submittedName>
</protein>
<dbReference type="PANTHER" id="PTHR24305:SF237">
    <property type="entry name" value="CYTOCHROME P450 MONOOXYGENASE ATNE-RELATED"/>
    <property type="match status" value="1"/>
</dbReference>